<dbReference type="OrthoDB" id="329563at2759"/>
<dbReference type="AlphaFoldDB" id="A0A0N4UUQ6"/>
<dbReference type="GO" id="GO:0031145">
    <property type="term" value="P:anaphase-promoting complex-dependent catabolic process"/>
    <property type="evidence" value="ECO:0007669"/>
    <property type="project" value="TreeGrafter"/>
</dbReference>
<feature type="compositionally biased region" description="Polar residues" evidence="5">
    <location>
        <begin position="258"/>
        <end position="270"/>
    </location>
</feature>
<proteinExistence type="inferred from homology"/>
<dbReference type="STRING" id="51028.A0A0N4UUQ6"/>
<dbReference type="GO" id="GO:0051301">
    <property type="term" value="P:cell division"/>
    <property type="evidence" value="ECO:0007669"/>
    <property type="project" value="TreeGrafter"/>
</dbReference>
<dbReference type="PANTHER" id="PTHR12558">
    <property type="entry name" value="CELL DIVISION CYCLE 16,23,27"/>
    <property type="match status" value="1"/>
</dbReference>
<keyword evidence="7" id="KW-1185">Reference proteome</keyword>
<evidence type="ECO:0000313" key="7">
    <source>
        <dbReference type="Proteomes" id="UP000274131"/>
    </source>
</evidence>
<evidence type="ECO:0000256" key="1">
    <source>
        <dbReference type="ARBA" id="ARBA00022803"/>
    </source>
</evidence>
<evidence type="ECO:0000313" key="8">
    <source>
        <dbReference type="WBParaSite" id="EVEC_0000113901-mRNA-1"/>
    </source>
</evidence>
<protein>
    <recommendedName>
        <fullName evidence="3">Cell division cycle protein 27 homolog</fullName>
    </recommendedName>
</protein>
<reference evidence="8" key="1">
    <citation type="submission" date="2017-02" db="UniProtKB">
        <authorList>
            <consortium name="WormBaseParasite"/>
        </authorList>
    </citation>
    <scope>IDENTIFICATION</scope>
</reference>
<dbReference type="PANTHER" id="PTHR12558:SF13">
    <property type="entry name" value="CELL DIVISION CYCLE PROTEIN 27 HOMOLOG"/>
    <property type="match status" value="1"/>
</dbReference>
<reference evidence="6 7" key="2">
    <citation type="submission" date="2018-10" db="EMBL/GenBank/DDBJ databases">
        <authorList>
            <consortium name="Pathogen Informatics"/>
        </authorList>
    </citation>
    <scope>NUCLEOTIDE SEQUENCE [LARGE SCALE GENOMIC DNA]</scope>
</reference>
<accession>A0A0N4UUQ6</accession>
<evidence type="ECO:0000256" key="5">
    <source>
        <dbReference type="SAM" id="MobiDB-lite"/>
    </source>
</evidence>
<gene>
    <name evidence="6" type="ORF">EVEC_LOCUS847</name>
</gene>
<feature type="region of interest" description="Disordered" evidence="5">
    <location>
        <begin position="772"/>
        <end position="792"/>
    </location>
</feature>
<dbReference type="PROSITE" id="PS50005">
    <property type="entry name" value="TPR"/>
    <property type="match status" value="4"/>
</dbReference>
<dbReference type="Pfam" id="PF00515">
    <property type="entry name" value="TPR_1"/>
    <property type="match status" value="1"/>
</dbReference>
<dbReference type="GO" id="GO:0016567">
    <property type="term" value="P:protein ubiquitination"/>
    <property type="evidence" value="ECO:0007669"/>
    <property type="project" value="TreeGrafter"/>
</dbReference>
<dbReference type="SUPFAM" id="SSF48452">
    <property type="entry name" value="TPR-like"/>
    <property type="match status" value="2"/>
</dbReference>
<feature type="repeat" description="TPR" evidence="4">
    <location>
        <begin position="736"/>
        <end position="769"/>
    </location>
</feature>
<dbReference type="GO" id="GO:0007091">
    <property type="term" value="P:metaphase/anaphase transition of mitotic cell cycle"/>
    <property type="evidence" value="ECO:0007669"/>
    <property type="project" value="TreeGrafter"/>
</dbReference>
<feature type="repeat" description="TPR" evidence="4">
    <location>
        <begin position="566"/>
        <end position="599"/>
    </location>
</feature>
<dbReference type="InterPro" id="IPR019734">
    <property type="entry name" value="TPR_rpt"/>
</dbReference>
<dbReference type="GO" id="GO:0005680">
    <property type="term" value="C:anaphase-promoting complex"/>
    <property type="evidence" value="ECO:0007669"/>
    <property type="project" value="TreeGrafter"/>
</dbReference>
<dbReference type="WBParaSite" id="EVEC_0000113901-mRNA-1">
    <property type="protein sequence ID" value="EVEC_0000113901-mRNA-1"/>
    <property type="gene ID" value="EVEC_0000113901"/>
</dbReference>
<dbReference type="Gene3D" id="1.25.40.10">
    <property type="entry name" value="Tetratricopeptide repeat domain"/>
    <property type="match status" value="4"/>
</dbReference>
<dbReference type="SMART" id="SM00028">
    <property type="entry name" value="TPR"/>
    <property type="match status" value="5"/>
</dbReference>
<feature type="repeat" description="TPR" evidence="4">
    <location>
        <begin position="634"/>
        <end position="667"/>
    </location>
</feature>
<dbReference type="Pfam" id="PF13432">
    <property type="entry name" value="TPR_16"/>
    <property type="match status" value="1"/>
</dbReference>
<dbReference type="Pfam" id="PF14559">
    <property type="entry name" value="TPR_19"/>
    <property type="match status" value="1"/>
</dbReference>
<keyword evidence="1 4" id="KW-0802">TPR repeat</keyword>
<dbReference type="InterPro" id="IPR011990">
    <property type="entry name" value="TPR-like_helical_dom_sf"/>
</dbReference>
<comment type="similarity">
    <text evidence="2">Belongs to the APC3/CDC27 family.</text>
</comment>
<name>A0A0N4UUQ6_ENTVE</name>
<evidence type="ECO:0000256" key="3">
    <source>
        <dbReference type="ARBA" id="ARBA00039307"/>
    </source>
</evidence>
<dbReference type="Pfam" id="PF12895">
    <property type="entry name" value="ANAPC3"/>
    <property type="match status" value="1"/>
</dbReference>
<dbReference type="Proteomes" id="UP000274131">
    <property type="component" value="Unassembled WGS sequence"/>
</dbReference>
<evidence type="ECO:0000256" key="4">
    <source>
        <dbReference type="PROSITE-ProRule" id="PRU00339"/>
    </source>
</evidence>
<evidence type="ECO:0000256" key="2">
    <source>
        <dbReference type="ARBA" id="ARBA00038210"/>
    </source>
</evidence>
<dbReference type="GO" id="GO:0005737">
    <property type="term" value="C:cytoplasm"/>
    <property type="evidence" value="ECO:0007669"/>
    <property type="project" value="TreeGrafter"/>
</dbReference>
<evidence type="ECO:0000313" key="6">
    <source>
        <dbReference type="EMBL" id="VDD85704.1"/>
    </source>
</evidence>
<organism evidence="8">
    <name type="scientific">Enterobius vermicularis</name>
    <name type="common">Human pinworm</name>
    <dbReference type="NCBI Taxonomy" id="51028"/>
    <lineage>
        <taxon>Eukaryota</taxon>
        <taxon>Metazoa</taxon>
        <taxon>Ecdysozoa</taxon>
        <taxon>Nematoda</taxon>
        <taxon>Chromadorea</taxon>
        <taxon>Rhabditida</taxon>
        <taxon>Spirurina</taxon>
        <taxon>Oxyuridomorpha</taxon>
        <taxon>Oxyuroidea</taxon>
        <taxon>Oxyuridae</taxon>
        <taxon>Enterobius</taxon>
    </lineage>
</organism>
<feature type="repeat" description="TPR" evidence="4">
    <location>
        <begin position="600"/>
        <end position="633"/>
    </location>
</feature>
<sequence>MTLSARTGNGNAQIEGLIDHYLEFFAFEDAALIAELYHEQVRSSDSLYLFGQCLLRSGQVEAACRLLSLDSLKTPQLRYLYAHCCYDMKKMQEAESALRMDELSCLHSIFENTAVEPFAHALLAKILLESGRTNEAIAENRLAMEKNNLSWSIMKLHCDIGVASEVETLCGKLIRHANKAKDFCKRKGVVNSSQNCLFGRSPEKRTPVMRDAKDVVDEKAFCLGPKKPRTSVVGKRSSDVPALRRRVDGGMETRRSSRLLQDSENLSTSGGDVRKTSRLKFATLGSCGSRALPDKQLREYVFDQRVSKDWFFEIKVILKLDKVVSEENSVNRLSEEEMNRLTLRKSPSPQTSPMLQKTIETHDILPVTSRKVKQLQTAKVNSNLLSTPPMIPSDDQNVHTFEGQVAVPLNSTSSQSEVASTVLQAKPRSHCLGASQISRRAHSISSLLNEYTKWTPLFVDVVKTVASLARVQSFLSRYATSKALELFDIMPEFCSTTPLAREILARIFFEKLDYSKTKEVLERLHLDFPHRLAGMEVLSTALWHEQDSRRLSMLAAELTGNARSFAETWCAAGNCFSVQKQHETAIECFERAVTLKPQFAYAYSLLGHELLDTDQLDKAASSFRRALCLCPTDYRAWFGLGLLHFKREQLAWARFYLKRAVSINPSNSVLLCQLSVVEQSLHNNHSAMNLLDRALEIAPDNAACRFYRARLLYEMRDYKTCRTALNDLKLFAHDEAQVFFLLGRVYKKLNNTHLALLNFSWAAEMDPRGEQNQTTRSECAYDDDPGSPSGSLLMGKDCQKTCLWD</sequence>
<feature type="region of interest" description="Disordered" evidence="5">
    <location>
        <begin position="250"/>
        <end position="272"/>
    </location>
</feature>
<dbReference type="EMBL" id="UXUI01007143">
    <property type="protein sequence ID" value="VDD85704.1"/>
    <property type="molecule type" value="Genomic_DNA"/>
</dbReference>